<reference evidence="1" key="1">
    <citation type="submission" date="2011-09" db="EMBL/GenBank/DDBJ databases">
        <title>The permanent draft genome of Mucilaginibacter paludis DSM 18603.</title>
        <authorList>
            <consortium name="US DOE Joint Genome Institute (JGI-PGF)"/>
            <person name="Lucas S."/>
            <person name="Han J."/>
            <person name="Lapidus A."/>
            <person name="Bruce D."/>
            <person name="Goodwin L."/>
            <person name="Pitluck S."/>
            <person name="Peters L."/>
            <person name="Kyrpides N."/>
            <person name="Mavromatis K."/>
            <person name="Ivanova N."/>
            <person name="Mikhailova N."/>
            <person name="Held B."/>
            <person name="Detter J.C."/>
            <person name="Tapia R."/>
            <person name="Han C."/>
            <person name="Land M."/>
            <person name="Hauser L."/>
            <person name="Markowitz V."/>
            <person name="Cheng J.-F."/>
            <person name="Hugenholtz P."/>
            <person name="Woyke T."/>
            <person name="Wu D."/>
            <person name="Tindall B."/>
            <person name="Brambilla E."/>
            <person name="Klenk H.-P."/>
            <person name="Eisen J.A."/>
        </authorList>
    </citation>
    <scope>NUCLEOTIDE SEQUENCE [LARGE SCALE GENOMIC DNA]</scope>
    <source>
        <strain evidence="1">DSM 18603</strain>
    </source>
</reference>
<evidence type="ECO:0000313" key="1">
    <source>
        <dbReference type="EMBL" id="EHQ24473.1"/>
    </source>
</evidence>
<dbReference type="EMBL" id="CM001403">
    <property type="protein sequence ID" value="EHQ24473.1"/>
    <property type="molecule type" value="Genomic_DNA"/>
</dbReference>
<protein>
    <submittedName>
        <fullName evidence="1">Uncharacterized protein</fullName>
    </submittedName>
</protein>
<sequence>MVVTIFTPVVQHLQVPFFSVFYIIKYMLKQVLLNFNCSNLNIYSIRFNSVSIYLFNQLKVLRKLQ</sequence>
<organism evidence="1 2">
    <name type="scientific">Mucilaginibacter paludis DSM 18603</name>
    <dbReference type="NCBI Taxonomy" id="714943"/>
    <lineage>
        <taxon>Bacteria</taxon>
        <taxon>Pseudomonadati</taxon>
        <taxon>Bacteroidota</taxon>
        <taxon>Sphingobacteriia</taxon>
        <taxon>Sphingobacteriales</taxon>
        <taxon>Sphingobacteriaceae</taxon>
        <taxon>Mucilaginibacter</taxon>
    </lineage>
</organism>
<keyword evidence="2" id="KW-1185">Reference proteome</keyword>
<proteinExistence type="predicted"/>
<evidence type="ECO:0000313" key="2">
    <source>
        <dbReference type="Proteomes" id="UP000002774"/>
    </source>
</evidence>
<dbReference type="HOGENOM" id="CLU_2845064_0_0_10"/>
<dbReference type="Proteomes" id="UP000002774">
    <property type="component" value="Chromosome"/>
</dbReference>
<gene>
    <name evidence="1" type="ORF">Mucpa_0276</name>
</gene>
<name>H1YGC1_9SPHI</name>
<dbReference type="AlphaFoldDB" id="H1YGC1"/>
<accession>H1YGC1</accession>